<name>A0ABW0GK85_9MICO</name>
<keyword evidence="2" id="KW-0472">Membrane</keyword>
<dbReference type="Gene3D" id="6.10.140.1430">
    <property type="match status" value="1"/>
</dbReference>
<keyword evidence="4" id="KW-1185">Reference proteome</keyword>
<proteinExistence type="predicted"/>
<feature type="compositionally biased region" description="Basic and acidic residues" evidence="1">
    <location>
        <begin position="51"/>
        <end position="74"/>
    </location>
</feature>
<feature type="region of interest" description="Disordered" evidence="1">
    <location>
        <begin position="1"/>
        <end position="74"/>
    </location>
</feature>
<dbReference type="RefSeq" id="WP_340271401.1">
    <property type="nucleotide sequence ID" value="NZ_JBBEOG010000011.1"/>
</dbReference>
<comment type="caution">
    <text evidence="3">The sequence shown here is derived from an EMBL/GenBank/DDBJ whole genome shotgun (WGS) entry which is preliminary data.</text>
</comment>
<keyword evidence="2" id="KW-1133">Transmembrane helix</keyword>
<organism evidence="3 4">
    <name type="scientific">Aquipuribacter nitratireducens</name>
    <dbReference type="NCBI Taxonomy" id="650104"/>
    <lineage>
        <taxon>Bacteria</taxon>
        <taxon>Bacillati</taxon>
        <taxon>Actinomycetota</taxon>
        <taxon>Actinomycetes</taxon>
        <taxon>Micrococcales</taxon>
        <taxon>Intrasporangiaceae</taxon>
        <taxon>Aquipuribacter</taxon>
    </lineage>
</organism>
<accession>A0ABW0GK85</accession>
<sequence>MGERADALAWKSDVPARSREKVHDVTDRIKEKVSEMTHTASSTMSDARGAAGERAHSAGDRAHEARERVGDGAHRAKGMAESNPIGLALGAVAAGFIAGLLVPVSRFEHEHLGQAADTLREKASDMGQEVTDRARNAAHAAEDAAKEEMSSSS</sequence>
<feature type="compositionally biased region" description="Basic and acidic residues" evidence="1">
    <location>
        <begin position="14"/>
        <end position="35"/>
    </location>
</feature>
<gene>
    <name evidence="3" type="ORF">ACFPJ6_04395</name>
</gene>
<reference evidence="4" key="1">
    <citation type="journal article" date="2019" name="Int. J. Syst. Evol. Microbiol.">
        <title>The Global Catalogue of Microorganisms (GCM) 10K type strain sequencing project: providing services to taxonomists for standard genome sequencing and annotation.</title>
        <authorList>
            <consortium name="The Broad Institute Genomics Platform"/>
            <consortium name="The Broad Institute Genome Sequencing Center for Infectious Disease"/>
            <person name="Wu L."/>
            <person name="Ma J."/>
        </authorList>
    </citation>
    <scope>NUCLEOTIDE SEQUENCE [LARGE SCALE GENOMIC DNA]</scope>
    <source>
        <strain evidence="4">CCUG 43114</strain>
    </source>
</reference>
<keyword evidence="2" id="KW-0812">Transmembrane</keyword>
<evidence type="ECO:0000313" key="4">
    <source>
        <dbReference type="Proteomes" id="UP001596122"/>
    </source>
</evidence>
<evidence type="ECO:0008006" key="5">
    <source>
        <dbReference type="Google" id="ProtNLM"/>
    </source>
</evidence>
<feature type="compositionally biased region" description="Polar residues" evidence="1">
    <location>
        <begin position="36"/>
        <end position="45"/>
    </location>
</feature>
<evidence type="ECO:0000313" key="3">
    <source>
        <dbReference type="EMBL" id="MFC5380024.1"/>
    </source>
</evidence>
<protein>
    <recommendedName>
        <fullName evidence="5">DUF3618 domain-containing protein</fullName>
    </recommendedName>
</protein>
<dbReference type="Proteomes" id="UP001596122">
    <property type="component" value="Unassembled WGS sequence"/>
</dbReference>
<dbReference type="EMBL" id="JBHSLD010000004">
    <property type="protein sequence ID" value="MFC5380024.1"/>
    <property type="molecule type" value="Genomic_DNA"/>
</dbReference>
<evidence type="ECO:0000256" key="2">
    <source>
        <dbReference type="SAM" id="Phobius"/>
    </source>
</evidence>
<evidence type="ECO:0000256" key="1">
    <source>
        <dbReference type="SAM" id="MobiDB-lite"/>
    </source>
</evidence>
<feature type="transmembrane region" description="Helical" evidence="2">
    <location>
        <begin position="85"/>
        <end position="104"/>
    </location>
</feature>
<feature type="region of interest" description="Disordered" evidence="1">
    <location>
        <begin position="121"/>
        <end position="153"/>
    </location>
</feature>